<reference evidence="8" key="1">
    <citation type="submission" date="2023-03" db="EMBL/GenBank/DDBJ databases">
        <title>Massive genome expansion in bonnet fungi (Mycena s.s.) driven by repeated elements and novel gene families across ecological guilds.</title>
        <authorList>
            <consortium name="Lawrence Berkeley National Laboratory"/>
            <person name="Harder C.B."/>
            <person name="Miyauchi S."/>
            <person name="Viragh M."/>
            <person name="Kuo A."/>
            <person name="Thoen E."/>
            <person name="Andreopoulos B."/>
            <person name="Lu D."/>
            <person name="Skrede I."/>
            <person name="Drula E."/>
            <person name="Henrissat B."/>
            <person name="Morin E."/>
            <person name="Kohler A."/>
            <person name="Barry K."/>
            <person name="LaButti K."/>
            <person name="Morin E."/>
            <person name="Salamov A."/>
            <person name="Lipzen A."/>
            <person name="Mereny Z."/>
            <person name="Hegedus B."/>
            <person name="Baldrian P."/>
            <person name="Stursova M."/>
            <person name="Weitz H."/>
            <person name="Taylor A."/>
            <person name="Grigoriev I.V."/>
            <person name="Nagy L.G."/>
            <person name="Martin F."/>
            <person name="Kauserud H."/>
        </authorList>
    </citation>
    <scope>NUCLEOTIDE SEQUENCE</scope>
    <source>
        <strain evidence="8">9144</strain>
    </source>
</reference>
<comment type="subcellular location">
    <subcellularLocation>
        <location evidence="1">Nucleus</location>
    </subcellularLocation>
</comment>
<keyword evidence="3" id="KW-0805">Transcription regulation</keyword>
<evidence type="ECO:0000256" key="1">
    <source>
        <dbReference type="ARBA" id="ARBA00004123"/>
    </source>
</evidence>
<dbReference type="PANTHER" id="PTHR47338">
    <property type="entry name" value="ZN(II)2CYS6 TRANSCRIPTION FACTOR (EUROFUNG)-RELATED"/>
    <property type="match status" value="1"/>
</dbReference>
<dbReference type="InterPro" id="IPR001138">
    <property type="entry name" value="Zn2Cys6_DnaBD"/>
</dbReference>
<dbReference type="PROSITE" id="PS00463">
    <property type="entry name" value="ZN2_CY6_FUNGAL_1"/>
    <property type="match status" value="1"/>
</dbReference>
<dbReference type="PROSITE" id="PS50048">
    <property type="entry name" value="ZN2_CY6_FUNGAL_2"/>
    <property type="match status" value="1"/>
</dbReference>
<evidence type="ECO:0000313" key="8">
    <source>
        <dbReference type="EMBL" id="KAJ7202637.1"/>
    </source>
</evidence>
<keyword evidence="5" id="KW-0539">Nucleus</keyword>
<dbReference type="EMBL" id="JARJCW010000054">
    <property type="protein sequence ID" value="KAJ7202637.1"/>
    <property type="molecule type" value="Genomic_DNA"/>
</dbReference>
<dbReference type="CDD" id="cd00067">
    <property type="entry name" value="GAL4"/>
    <property type="match status" value="1"/>
</dbReference>
<dbReference type="PANTHER" id="PTHR47338:SF29">
    <property type="entry name" value="ZN(2)-C6 FUNGAL-TYPE DOMAIN-CONTAINING PROTEIN"/>
    <property type="match status" value="1"/>
</dbReference>
<dbReference type="Pfam" id="PF00172">
    <property type="entry name" value="Zn_clus"/>
    <property type="match status" value="1"/>
</dbReference>
<evidence type="ECO:0000256" key="5">
    <source>
        <dbReference type="ARBA" id="ARBA00023242"/>
    </source>
</evidence>
<protein>
    <recommendedName>
        <fullName evidence="7">Zn(2)-C6 fungal-type domain-containing protein</fullName>
    </recommendedName>
</protein>
<keyword evidence="4" id="KW-0804">Transcription</keyword>
<dbReference type="GO" id="GO:0005634">
    <property type="term" value="C:nucleus"/>
    <property type="evidence" value="ECO:0007669"/>
    <property type="project" value="UniProtKB-SubCell"/>
</dbReference>
<dbReference type="GO" id="GO:0008270">
    <property type="term" value="F:zinc ion binding"/>
    <property type="evidence" value="ECO:0007669"/>
    <property type="project" value="InterPro"/>
</dbReference>
<comment type="caution">
    <text evidence="8">The sequence shown here is derived from an EMBL/GenBank/DDBJ whole genome shotgun (WGS) entry which is preliminary data.</text>
</comment>
<organism evidence="8 9">
    <name type="scientific">Mycena pura</name>
    <dbReference type="NCBI Taxonomy" id="153505"/>
    <lineage>
        <taxon>Eukaryota</taxon>
        <taxon>Fungi</taxon>
        <taxon>Dikarya</taxon>
        <taxon>Basidiomycota</taxon>
        <taxon>Agaricomycotina</taxon>
        <taxon>Agaricomycetes</taxon>
        <taxon>Agaricomycetidae</taxon>
        <taxon>Agaricales</taxon>
        <taxon>Marasmiineae</taxon>
        <taxon>Mycenaceae</taxon>
        <taxon>Mycena</taxon>
    </lineage>
</organism>
<dbReference type="SUPFAM" id="SSF57701">
    <property type="entry name" value="Zn2/Cys6 DNA-binding domain"/>
    <property type="match status" value="1"/>
</dbReference>
<dbReference type="Proteomes" id="UP001219525">
    <property type="component" value="Unassembled WGS sequence"/>
</dbReference>
<evidence type="ECO:0000256" key="6">
    <source>
        <dbReference type="SAM" id="MobiDB-lite"/>
    </source>
</evidence>
<keyword evidence="9" id="KW-1185">Reference proteome</keyword>
<evidence type="ECO:0000256" key="4">
    <source>
        <dbReference type="ARBA" id="ARBA00023163"/>
    </source>
</evidence>
<dbReference type="AlphaFoldDB" id="A0AAD6VBU4"/>
<dbReference type="CDD" id="cd12148">
    <property type="entry name" value="fungal_TF_MHR"/>
    <property type="match status" value="1"/>
</dbReference>
<gene>
    <name evidence="8" type="ORF">GGX14DRAFT_653917</name>
</gene>
<accession>A0AAD6VBU4</accession>
<name>A0AAD6VBU4_9AGAR</name>
<evidence type="ECO:0000256" key="3">
    <source>
        <dbReference type="ARBA" id="ARBA00023015"/>
    </source>
</evidence>
<feature type="compositionally biased region" description="Polar residues" evidence="6">
    <location>
        <begin position="1"/>
        <end position="12"/>
    </location>
</feature>
<dbReference type="InterPro" id="IPR036864">
    <property type="entry name" value="Zn2-C6_fun-type_DNA-bd_sf"/>
</dbReference>
<dbReference type="SMART" id="SM00066">
    <property type="entry name" value="GAL4"/>
    <property type="match status" value="1"/>
</dbReference>
<feature type="region of interest" description="Disordered" evidence="6">
    <location>
        <begin position="1"/>
        <end position="23"/>
    </location>
</feature>
<dbReference type="GO" id="GO:0000981">
    <property type="term" value="F:DNA-binding transcription factor activity, RNA polymerase II-specific"/>
    <property type="evidence" value="ECO:0007669"/>
    <property type="project" value="InterPro"/>
</dbReference>
<evidence type="ECO:0000259" key="7">
    <source>
        <dbReference type="PROSITE" id="PS50048"/>
    </source>
</evidence>
<feature type="domain" description="Zn(2)-C6 fungal-type" evidence="7">
    <location>
        <begin position="31"/>
        <end position="63"/>
    </location>
</feature>
<sequence length="556" mass="59352">MHRVPSAQSQATGSHGGAPAASSSALQRGQACFHCRRRKIRCDGARPVCGPCHRGNRDDDCEYTHGQKRARAEILQESITQIERRIAELENPHQQQAESGTILLHQAYQSAPAPTQRIHSWAPENEPPLDVAEMLIDSFLAYASEFGFFLNSARFRRSALQHQSPTRPAPALLSVVYLWGLRLAKPRPLLISRSQEPLLLARALELAGKGLASAHPQRVLHTLQAEVLLAYYLFSGGRFLEGKYHVAGAVSLALSSGLQAPAGAGTGALPPVRDAVEAGERICACWAVVVLDHAWAVALAERPHLDLRQVALATPWPLETADYERGRVSPAGRSSNTVDDFFAGTPTADTGTATAALLAKATLLWQRADILVRDAPQGTPLGSSSVAFTALDNLISRFRAALPPPSRFPLATPTMARALVAAHSIAHAAALQLHHACPGSSSARAAVAAARAVLGIVAAAPLPPGGCINPIMGTVWRTACQVLMDEIATLRMQRQHAQGRARGPGDEDSEAALVALLARALGNLADFAACPLLKYQISRIQEAFDVMQFSACMSAD</sequence>
<dbReference type="InterPro" id="IPR050815">
    <property type="entry name" value="TF_fung"/>
</dbReference>
<evidence type="ECO:0000256" key="2">
    <source>
        <dbReference type="ARBA" id="ARBA00022723"/>
    </source>
</evidence>
<evidence type="ECO:0000313" key="9">
    <source>
        <dbReference type="Proteomes" id="UP001219525"/>
    </source>
</evidence>
<keyword evidence="2" id="KW-0479">Metal-binding</keyword>
<dbReference type="Gene3D" id="4.10.240.10">
    <property type="entry name" value="Zn(2)-C6 fungal-type DNA-binding domain"/>
    <property type="match status" value="1"/>
</dbReference>
<proteinExistence type="predicted"/>